<dbReference type="EMBL" id="MN956836">
    <property type="protein sequence ID" value="QTX14777.1"/>
    <property type="molecule type" value="Genomic_DNA"/>
</dbReference>
<sequence>MWEERKQTATLQIEECRNALQTLSDRLAAMEMTLTLSSGDRDELDQRIHQHEKNKPGLLANLFFAGEDIEGMVGSLSTADRRIRFFAGDVDSATAGTAAGAIRK</sequence>
<proteinExistence type="predicted"/>
<reference evidence="2" key="1">
    <citation type="submission" date="2020-01" db="EMBL/GenBank/DDBJ databases">
        <authorList>
            <person name="Qin S."/>
        </authorList>
    </citation>
    <scope>NUCLEOTIDE SEQUENCE</scope>
    <source>
        <strain evidence="2">CVir17-16-YZ6g</strain>
        <plasmid evidence="2">p17-15-vir-like</plasmid>
    </source>
</reference>
<accession>A0A8B0SXU3</accession>
<protein>
    <submittedName>
        <fullName evidence="2">Uncharacterized protein</fullName>
    </submittedName>
</protein>
<name>A0A8B0SXU3_KLEPN</name>
<evidence type="ECO:0000313" key="2">
    <source>
        <dbReference type="EMBL" id="QTX14777.1"/>
    </source>
</evidence>
<feature type="coiled-coil region" evidence="1">
    <location>
        <begin position="6"/>
        <end position="33"/>
    </location>
</feature>
<keyword evidence="1" id="KW-0175">Coiled coil</keyword>
<keyword evidence="2" id="KW-0614">Plasmid</keyword>
<evidence type="ECO:0000256" key="1">
    <source>
        <dbReference type="SAM" id="Coils"/>
    </source>
</evidence>
<dbReference type="AlphaFoldDB" id="A0A8B0SXU3"/>
<organism evidence="2">
    <name type="scientific">Klebsiella pneumoniae</name>
    <dbReference type="NCBI Taxonomy" id="573"/>
    <lineage>
        <taxon>Bacteria</taxon>
        <taxon>Pseudomonadati</taxon>
        <taxon>Pseudomonadota</taxon>
        <taxon>Gammaproteobacteria</taxon>
        <taxon>Enterobacterales</taxon>
        <taxon>Enterobacteriaceae</taxon>
        <taxon>Klebsiella/Raoultella group</taxon>
        <taxon>Klebsiella</taxon>
        <taxon>Klebsiella pneumoniae complex</taxon>
    </lineage>
</organism>
<geneLocation type="plasmid" evidence="2">
    <name>p17-15-vir-like</name>
</geneLocation>